<sequence>MMYLLVYLLIINLVSSIIMYRDKQKAIKQEWRTPESTLWFIAVVGGALGIWISMRKFRHKTKHISFTLGIPFMIILQVVLLFYILQRMS</sequence>
<dbReference type="EMBL" id="JAAIWM010000002">
    <property type="protein sequence ID" value="NEY71860.1"/>
    <property type="molecule type" value="Genomic_DNA"/>
</dbReference>
<dbReference type="InterPro" id="IPR012156">
    <property type="entry name" value="Cold_shock_CspA"/>
</dbReference>
<comment type="caution">
    <text evidence="2">The sequence shown here is derived from an EMBL/GenBank/DDBJ whole genome shotgun (WGS) entry which is preliminary data.</text>
</comment>
<keyword evidence="1" id="KW-0472">Membrane</keyword>
<keyword evidence="1" id="KW-0812">Transmembrane</keyword>
<keyword evidence="1" id="KW-1133">Transmembrane helix</keyword>
<feature type="transmembrane region" description="Helical" evidence="1">
    <location>
        <begin position="36"/>
        <end position="54"/>
    </location>
</feature>
<dbReference type="AlphaFoldDB" id="A0A6M0Q8L9"/>
<reference evidence="2 3" key="1">
    <citation type="submission" date="2020-02" db="EMBL/GenBank/DDBJ databases">
        <title>Bacillus aquiflavi sp. nov., isolated from yellow water of strong flavor Chinese baijiu in Yibin region of China.</title>
        <authorList>
            <person name="Xie J."/>
        </authorList>
    </citation>
    <scope>NUCLEOTIDE SEQUENCE [LARGE SCALE GENOMIC DNA]</scope>
    <source>
        <strain evidence="2 3">SA4</strain>
    </source>
</reference>
<evidence type="ECO:0000313" key="3">
    <source>
        <dbReference type="Proteomes" id="UP000481043"/>
    </source>
</evidence>
<name>A0A6M0Q8L9_9BACI</name>
<feature type="transmembrane region" description="Helical" evidence="1">
    <location>
        <begin position="66"/>
        <end position="85"/>
    </location>
</feature>
<protein>
    <submittedName>
        <fullName evidence="2">DUF1294 domain-containing protein</fullName>
    </submittedName>
</protein>
<organism evidence="2 3">
    <name type="scientific">Bacillus mesophilus</name>
    <dbReference type="NCBI Taxonomy" id="1808955"/>
    <lineage>
        <taxon>Bacteria</taxon>
        <taxon>Bacillati</taxon>
        <taxon>Bacillota</taxon>
        <taxon>Bacilli</taxon>
        <taxon>Bacillales</taxon>
        <taxon>Bacillaceae</taxon>
        <taxon>Bacillus</taxon>
    </lineage>
</organism>
<keyword evidence="3" id="KW-1185">Reference proteome</keyword>
<dbReference type="RefSeq" id="WP_163179281.1">
    <property type="nucleotide sequence ID" value="NZ_JAAIWM010000002.1"/>
</dbReference>
<dbReference type="Pfam" id="PF06961">
    <property type="entry name" value="DUF1294"/>
    <property type="match status" value="1"/>
</dbReference>
<dbReference type="InterPro" id="IPR010718">
    <property type="entry name" value="DUF1294"/>
</dbReference>
<accession>A0A6M0Q8L9</accession>
<proteinExistence type="predicted"/>
<dbReference type="GO" id="GO:0003676">
    <property type="term" value="F:nucleic acid binding"/>
    <property type="evidence" value="ECO:0007669"/>
    <property type="project" value="InterPro"/>
</dbReference>
<gene>
    <name evidence="2" type="ORF">G4D63_08885</name>
</gene>
<dbReference type="PIRSF" id="PIRSF002599">
    <property type="entry name" value="Cold_shock_A"/>
    <property type="match status" value="1"/>
</dbReference>
<evidence type="ECO:0000256" key="1">
    <source>
        <dbReference type="SAM" id="Phobius"/>
    </source>
</evidence>
<evidence type="ECO:0000313" key="2">
    <source>
        <dbReference type="EMBL" id="NEY71860.1"/>
    </source>
</evidence>
<dbReference type="Proteomes" id="UP000481043">
    <property type="component" value="Unassembled WGS sequence"/>
</dbReference>